<gene>
    <name evidence="1" type="primary">Cnig_chr_IV.g14175</name>
    <name evidence="1" type="ORF">B9Z55_014175</name>
</gene>
<dbReference type="AlphaFoldDB" id="A0A2G5U5D3"/>
<sequence length="121" mass="13708">MENQYLVSNVQVPGFFRSGLVFSDLPTSSTSRRDIFLHIIQDSFQDWPVLNSFDRSSKMEQKKLFGFRDGPTSMASRTSKIGGLARFKSRERNGMKVANVRCPGATWFSGSTNFQNSRSIE</sequence>
<proteinExistence type="predicted"/>
<evidence type="ECO:0000313" key="2">
    <source>
        <dbReference type="Proteomes" id="UP000230233"/>
    </source>
</evidence>
<dbReference type="Proteomes" id="UP000230233">
    <property type="component" value="Chromosome IV"/>
</dbReference>
<comment type="caution">
    <text evidence="1">The sequence shown here is derived from an EMBL/GenBank/DDBJ whole genome shotgun (WGS) entry which is preliminary data.</text>
</comment>
<keyword evidence="2" id="KW-1185">Reference proteome</keyword>
<organism evidence="1 2">
    <name type="scientific">Caenorhabditis nigoni</name>
    <dbReference type="NCBI Taxonomy" id="1611254"/>
    <lineage>
        <taxon>Eukaryota</taxon>
        <taxon>Metazoa</taxon>
        <taxon>Ecdysozoa</taxon>
        <taxon>Nematoda</taxon>
        <taxon>Chromadorea</taxon>
        <taxon>Rhabditida</taxon>
        <taxon>Rhabditina</taxon>
        <taxon>Rhabditomorpha</taxon>
        <taxon>Rhabditoidea</taxon>
        <taxon>Rhabditidae</taxon>
        <taxon>Peloderinae</taxon>
        <taxon>Caenorhabditis</taxon>
    </lineage>
</organism>
<reference evidence="2" key="1">
    <citation type="submission" date="2017-10" db="EMBL/GenBank/DDBJ databases">
        <title>Rapid genome shrinkage in a self-fertile nematode reveals novel sperm competition proteins.</title>
        <authorList>
            <person name="Yin D."/>
            <person name="Schwarz E.M."/>
            <person name="Thomas C.G."/>
            <person name="Felde R.L."/>
            <person name="Korf I.F."/>
            <person name="Cutter A.D."/>
            <person name="Schartner C.M."/>
            <person name="Ralston E.J."/>
            <person name="Meyer B.J."/>
            <person name="Haag E.S."/>
        </authorList>
    </citation>
    <scope>NUCLEOTIDE SEQUENCE [LARGE SCALE GENOMIC DNA]</scope>
    <source>
        <strain evidence="2">JU1422</strain>
    </source>
</reference>
<evidence type="ECO:0000313" key="1">
    <source>
        <dbReference type="EMBL" id="PIC34561.1"/>
    </source>
</evidence>
<name>A0A2G5U5D3_9PELO</name>
<accession>A0A2G5U5D3</accession>
<protein>
    <submittedName>
        <fullName evidence="1">Uncharacterized protein</fullName>
    </submittedName>
</protein>
<dbReference type="EMBL" id="PDUG01000004">
    <property type="protein sequence ID" value="PIC34561.1"/>
    <property type="molecule type" value="Genomic_DNA"/>
</dbReference>